<dbReference type="OrthoDB" id="1914642at2759"/>
<feature type="domain" description="EGF-like" evidence="1">
    <location>
        <begin position="20"/>
        <end position="66"/>
    </location>
</feature>
<reference evidence="2" key="2">
    <citation type="submission" date="2019-07" db="EMBL/GenBank/DDBJ databases">
        <authorList>
            <person name="Yang Y."/>
            <person name="Bocs S."/>
            <person name="Baudouin L."/>
        </authorList>
    </citation>
    <scope>NUCLEOTIDE SEQUENCE</scope>
    <source>
        <tissue evidence="2">Spear leaf of Hainan Tall coconut</tissue>
    </source>
</reference>
<feature type="domain" description="EGF-like" evidence="1">
    <location>
        <begin position="94"/>
        <end position="137"/>
    </location>
</feature>
<dbReference type="EMBL" id="CM017879">
    <property type="protein sequence ID" value="KAG1358613.1"/>
    <property type="molecule type" value="Genomic_DNA"/>
</dbReference>
<accession>A0A8K0IGM2</accession>
<feature type="domain" description="EGF-like" evidence="1">
    <location>
        <begin position="258"/>
        <end position="301"/>
    </location>
</feature>
<dbReference type="Proteomes" id="UP000797356">
    <property type="component" value="Chromosome 8"/>
</dbReference>
<comment type="caution">
    <text evidence="2">The sequence shown here is derived from an EMBL/GenBank/DDBJ whole genome shotgun (WGS) entry which is preliminary data.</text>
</comment>
<dbReference type="AlphaFoldDB" id="A0A8K0IGM2"/>
<dbReference type="PANTHER" id="PTHR33881">
    <property type="entry name" value="NEUROGENIC LOCUS NOTCH-LIKE PROTEIN"/>
    <property type="match status" value="1"/>
</dbReference>
<keyword evidence="3" id="KW-1185">Reference proteome</keyword>
<dbReference type="InterPro" id="IPR000742">
    <property type="entry name" value="EGF"/>
</dbReference>
<gene>
    <name evidence="2" type="ORF">COCNU_08G000590</name>
</gene>
<evidence type="ECO:0000313" key="3">
    <source>
        <dbReference type="Proteomes" id="UP000797356"/>
    </source>
</evidence>
<dbReference type="PANTHER" id="PTHR33881:SF17">
    <property type="entry name" value="EGF-LIKE DOMAIN-CONTAINING PROTEIN"/>
    <property type="match status" value="1"/>
</dbReference>
<protein>
    <submittedName>
        <fullName evidence="2">Neurogenic locus notch-like protein 1</fullName>
    </submittedName>
</protein>
<proteinExistence type="predicted"/>
<evidence type="ECO:0000259" key="1">
    <source>
        <dbReference type="SMART" id="SM00181"/>
    </source>
</evidence>
<sequence>MEGSNFPDGGLKHKRNKHATCDNVQCGKGTCKSSLNYTFGFECECNLGWSQFHNFPFSPCVIPNCSINYSCYNNSEAPASSPAPSLTNTSIFDPCFWSYCGGGKCVKTSTFDHRCECEDGFSNLLNIARFPCYKDCSLGVDCANLGITLPNATSPASPPSLPDNSSSVAGGSINYSCYNNSEAPAPSPSTPLTNSSIFDRSINYSCYNNSEAPAPSPSTPLTNSSIFDRSINYSCYNNSEAPAPSPSTPLTNTSIFDPCFWSYCGGGKCIQTSTFDHRCECEEGFSNLLNVTRFPCYKDCSFGVDCANLGIALTNGTSPNSPSSLSDNGSSFAGGKSNFVIKMILFNSLVTGKAF</sequence>
<organism evidence="2 3">
    <name type="scientific">Cocos nucifera</name>
    <name type="common">Coconut palm</name>
    <dbReference type="NCBI Taxonomy" id="13894"/>
    <lineage>
        <taxon>Eukaryota</taxon>
        <taxon>Viridiplantae</taxon>
        <taxon>Streptophyta</taxon>
        <taxon>Embryophyta</taxon>
        <taxon>Tracheophyta</taxon>
        <taxon>Spermatophyta</taxon>
        <taxon>Magnoliopsida</taxon>
        <taxon>Liliopsida</taxon>
        <taxon>Arecaceae</taxon>
        <taxon>Arecoideae</taxon>
        <taxon>Cocoseae</taxon>
        <taxon>Attaleinae</taxon>
        <taxon>Cocos</taxon>
    </lineage>
</organism>
<dbReference type="SMART" id="SM00181">
    <property type="entry name" value="EGF"/>
    <property type="match status" value="3"/>
</dbReference>
<name>A0A8K0IGM2_COCNU</name>
<evidence type="ECO:0000313" key="2">
    <source>
        <dbReference type="EMBL" id="KAG1358613.1"/>
    </source>
</evidence>
<reference evidence="2" key="1">
    <citation type="journal article" date="2017" name="Gigascience">
        <title>The genome draft of coconut (Cocos nucifera).</title>
        <authorList>
            <person name="Xiao Y."/>
            <person name="Xu P."/>
            <person name="Fan H."/>
            <person name="Baudouin L."/>
            <person name="Xia W."/>
            <person name="Bocs S."/>
            <person name="Xu J."/>
            <person name="Li Q."/>
            <person name="Guo A."/>
            <person name="Zhou L."/>
            <person name="Li J."/>
            <person name="Wu Y."/>
            <person name="Ma Z."/>
            <person name="Armero A."/>
            <person name="Issali A.E."/>
            <person name="Liu N."/>
            <person name="Peng M."/>
            <person name="Yang Y."/>
        </authorList>
    </citation>
    <scope>NUCLEOTIDE SEQUENCE</scope>
    <source>
        <tissue evidence="2">Spear leaf of Hainan Tall coconut</tissue>
    </source>
</reference>